<sequence length="54" mass="5761">AESATGVWDLAVAMPDMSEAKISWETTATICVGLVTAVADPTKRIDNFCLFISL</sequence>
<feature type="non-terminal residue" evidence="1">
    <location>
        <position position="1"/>
    </location>
</feature>
<protein>
    <submittedName>
        <fullName evidence="1">Uncharacterized protein</fullName>
    </submittedName>
</protein>
<accession>A0A392W5N1</accession>
<comment type="caution">
    <text evidence="1">The sequence shown here is derived from an EMBL/GenBank/DDBJ whole genome shotgun (WGS) entry which is preliminary data.</text>
</comment>
<evidence type="ECO:0000313" key="2">
    <source>
        <dbReference type="Proteomes" id="UP000265520"/>
    </source>
</evidence>
<name>A0A392W5N1_9FABA</name>
<reference evidence="1 2" key="1">
    <citation type="journal article" date="2018" name="Front. Plant Sci.">
        <title>Red Clover (Trifolium pratense) and Zigzag Clover (T. medium) - A Picture of Genomic Similarities and Differences.</title>
        <authorList>
            <person name="Dluhosova J."/>
            <person name="Istvanek J."/>
            <person name="Nedelnik J."/>
            <person name="Repkova J."/>
        </authorList>
    </citation>
    <scope>NUCLEOTIDE SEQUENCE [LARGE SCALE GENOMIC DNA]</scope>
    <source>
        <strain evidence="2">cv. 10/8</strain>
        <tissue evidence="1">Leaf</tissue>
    </source>
</reference>
<keyword evidence="2" id="KW-1185">Reference proteome</keyword>
<dbReference type="Proteomes" id="UP000265520">
    <property type="component" value="Unassembled WGS sequence"/>
</dbReference>
<proteinExistence type="predicted"/>
<organism evidence="1 2">
    <name type="scientific">Trifolium medium</name>
    <dbReference type="NCBI Taxonomy" id="97028"/>
    <lineage>
        <taxon>Eukaryota</taxon>
        <taxon>Viridiplantae</taxon>
        <taxon>Streptophyta</taxon>
        <taxon>Embryophyta</taxon>
        <taxon>Tracheophyta</taxon>
        <taxon>Spermatophyta</taxon>
        <taxon>Magnoliopsida</taxon>
        <taxon>eudicotyledons</taxon>
        <taxon>Gunneridae</taxon>
        <taxon>Pentapetalae</taxon>
        <taxon>rosids</taxon>
        <taxon>fabids</taxon>
        <taxon>Fabales</taxon>
        <taxon>Fabaceae</taxon>
        <taxon>Papilionoideae</taxon>
        <taxon>50 kb inversion clade</taxon>
        <taxon>NPAAA clade</taxon>
        <taxon>Hologalegina</taxon>
        <taxon>IRL clade</taxon>
        <taxon>Trifolieae</taxon>
        <taxon>Trifolium</taxon>
    </lineage>
</organism>
<dbReference type="AlphaFoldDB" id="A0A392W5N1"/>
<evidence type="ECO:0000313" key="1">
    <source>
        <dbReference type="EMBL" id="MCI95012.1"/>
    </source>
</evidence>
<dbReference type="EMBL" id="LXQA011373344">
    <property type="protein sequence ID" value="MCI95012.1"/>
    <property type="molecule type" value="Genomic_DNA"/>
</dbReference>